<gene>
    <name evidence="2" type="primary">cry6Aa_0</name>
    <name evidence="2" type="ORF">A0H81_03148</name>
</gene>
<evidence type="ECO:0000256" key="1">
    <source>
        <dbReference type="SAM" id="Coils"/>
    </source>
</evidence>
<dbReference type="Gene3D" id="1.20.1170.10">
    <property type="match status" value="1"/>
</dbReference>
<dbReference type="EMBL" id="LUGG01000003">
    <property type="protein sequence ID" value="OBZ76547.1"/>
    <property type="molecule type" value="Genomic_DNA"/>
</dbReference>
<name>A0A1C7MIT9_GRIFR</name>
<keyword evidence="1" id="KW-0175">Coiled coil</keyword>
<organism evidence="2 3">
    <name type="scientific">Grifola frondosa</name>
    <name type="common">Maitake</name>
    <name type="synonym">Polyporus frondosus</name>
    <dbReference type="NCBI Taxonomy" id="5627"/>
    <lineage>
        <taxon>Eukaryota</taxon>
        <taxon>Fungi</taxon>
        <taxon>Dikarya</taxon>
        <taxon>Basidiomycota</taxon>
        <taxon>Agaricomycotina</taxon>
        <taxon>Agaricomycetes</taxon>
        <taxon>Polyporales</taxon>
        <taxon>Grifolaceae</taxon>
        <taxon>Grifola</taxon>
    </lineage>
</organism>
<evidence type="ECO:0000313" key="3">
    <source>
        <dbReference type="Proteomes" id="UP000092993"/>
    </source>
</evidence>
<dbReference type="OrthoDB" id="4494488at2759"/>
<dbReference type="Proteomes" id="UP000092993">
    <property type="component" value="Unassembled WGS sequence"/>
</dbReference>
<accession>A0A1C7MIT9</accession>
<proteinExistence type="predicted"/>
<dbReference type="SUPFAM" id="SSF58100">
    <property type="entry name" value="Bacterial hemolysins"/>
    <property type="match status" value="1"/>
</dbReference>
<protein>
    <submittedName>
        <fullName evidence="2">Pesticidal crystal protein cry6Aa</fullName>
    </submittedName>
</protein>
<dbReference type="SMR" id="A0A1C7MIT9"/>
<keyword evidence="3" id="KW-1185">Reference proteome</keyword>
<sequence>MPYPVLNFAIMAHIIDMEPKGLLNADDTYVLQRQDIYSLMKYVWTGVLLPTTLEEYKTRLALSDYGYNKLSSDLSSLIDAYKITQGQCEEFKDKTYPSVVALADDTYDYAQNAGGEGADSYYGNIFKAIRELATQADPQKQAELKANIDALVNAQVEAIGKLQQNAANVVESLKTFEENTKKSQDNLKTRQADVETKLTSANGEIKTLQAKIDTQVNQIREDDEEYQHVVAGIHGRKAVEMKATIDALKDLVSDERTEFAGDVKLVADMTVIDHDLGNFVNLIQPAILAIEGMIGIWDAIANDLKSLQTLADNDVRKASAALANIVLVKVIRRWNTLADAADKYRKAAYITDVEKKTLEQISNEVFHPPFTPVDFTTQFEVQLAHAQ</sequence>
<dbReference type="AlphaFoldDB" id="A0A1C7MIT9"/>
<dbReference type="Pfam" id="PF05791">
    <property type="entry name" value="Bacillus_HBL"/>
    <property type="match status" value="1"/>
</dbReference>
<comment type="caution">
    <text evidence="2">The sequence shown here is derived from an EMBL/GenBank/DDBJ whole genome shotgun (WGS) entry which is preliminary data.</text>
</comment>
<reference evidence="2 3" key="1">
    <citation type="submission" date="2016-03" db="EMBL/GenBank/DDBJ databases">
        <title>Whole genome sequencing of Grifola frondosa 9006-11.</title>
        <authorList>
            <person name="Min B."/>
            <person name="Park H."/>
            <person name="Kim J.-G."/>
            <person name="Cho H."/>
            <person name="Oh Y.-L."/>
            <person name="Kong W.-S."/>
            <person name="Choi I.-G."/>
        </authorList>
    </citation>
    <scope>NUCLEOTIDE SEQUENCE [LARGE SCALE GENOMIC DNA]</scope>
    <source>
        <strain evidence="2 3">9006-11</strain>
    </source>
</reference>
<dbReference type="CDD" id="cd22656">
    <property type="entry name" value="ClyA_Cry6Aa-like"/>
    <property type="match status" value="1"/>
</dbReference>
<dbReference type="InterPro" id="IPR008414">
    <property type="entry name" value="HBL"/>
</dbReference>
<dbReference type="GO" id="GO:0016020">
    <property type="term" value="C:membrane"/>
    <property type="evidence" value="ECO:0007669"/>
    <property type="project" value="InterPro"/>
</dbReference>
<evidence type="ECO:0000313" key="2">
    <source>
        <dbReference type="EMBL" id="OBZ76547.1"/>
    </source>
</evidence>
<feature type="coiled-coil region" evidence="1">
    <location>
        <begin position="159"/>
        <end position="225"/>
    </location>
</feature>
<dbReference type="OMA" id="FAIMAHI"/>